<keyword evidence="4 5" id="KW-1015">Disulfide bond</keyword>
<dbReference type="GO" id="GO:0030248">
    <property type="term" value="F:cellulose binding"/>
    <property type="evidence" value="ECO:0007669"/>
    <property type="project" value="UniProtKB-UniRule"/>
</dbReference>
<dbReference type="GO" id="GO:0030245">
    <property type="term" value="P:cellulose catabolic process"/>
    <property type="evidence" value="ECO:0007669"/>
    <property type="project" value="UniProtKB-UniRule"/>
</dbReference>
<comment type="catalytic activity">
    <reaction evidence="5">
        <text>[(1-&gt;4)-beta-D-glucosyl]n+m + reduced acceptor + O2 = 4-dehydro-beta-D-glucosyl-[(1-&gt;4)-beta-D-glucosyl]n-1 + [(1-&gt;4)-beta-D-glucosyl]m + acceptor + H2O.</text>
        <dbReference type="EC" id="1.14.99.56"/>
    </reaction>
</comment>
<dbReference type="GO" id="GO:0008810">
    <property type="term" value="F:cellulase activity"/>
    <property type="evidence" value="ECO:0007669"/>
    <property type="project" value="UniProtKB-UniRule"/>
</dbReference>
<dbReference type="CDD" id="cd21175">
    <property type="entry name" value="LPMO_AA9"/>
    <property type="match status" value="1"/>
</dbReference>
<evidence type="ECO:0000256" key="5">
    <source>
        <dbReference type="RuleBase" id="RU368122"/>
    </source>
</evidence>
<dbReference type="InterPro" id="IPR005103">
    <property type="entry name" value="AA9_LPMO"/>
</dbReference>
<dbReference type="InterPro" id="IPR049892">
    <property type="entry name" value="AA9"/>
</dbReference>
<comment type="cofactor">
    <cofactor evidence="1">
        <name>Cu(2+)</name>
        <dbReference type="ChEBI" id="CHEBI:29036"/>
    </cofactor>
</comment>
<evidence type="ECO:0000256" key="2">
    <source>
        <dbReference type="ARBA" id="ARBA00004613"/>
    </source>
</evidence>
<dbReference type="GO" id="GO:0005576">
    <property type="term" value="C:extracellular region"/>
    <property type="evidence" value="ECO:0007669"/>
    <property type="project" value="UniProtKB-SubCell"/>
</dbReference>
<dbReference type="PANTHER" id="PTHR33353">
    <property type="entry name" value="PUTATIVE (AFU_ORTHOLOGUE AFUA_1G12560)-RELATED"/>
    <property type="match status" value="1"/>
</dbReference>
<evidence type="ECO:0000313" key="8">
    <source>
        <dbReference type="EMBL" id="KAF5844415.1"/>
    </source>
</evidence>
<dbReference type="Gene3D" id="2.70.50.70">
    <property type="match status" value="1"/>
</dbReference>
<reference evidence="8" key="1">
    <citation type="submission" date="2019-11" db="EMBL/GenBank/DDBJ databases">
        <title>Bipolaris sorokiniana Genome sequencing.</title>
        <authorList>
            <person name="Wang H."/>
        </authorList>
    </citation>
    <scope>NUCLEOTIDE SEQUENCE</scope>
</reference>
<keyword evidence="5" id="KW-0624">Polysaccharide degradation</keyword>
<evidence type="ECO:0000256" key="1">
    <source>
        <dbReference type="ARBA" id="ARBA00001973"/>
    </source>
</evidence>
<evidence type="ECO:0000256" key="4">
    <source>
        <dbReference type="ARBA" id="ARBA00023157"/>
    </source>
</evidence>
<comment type="caution">
    <text evidence="8">The sequence shown here is derived from an EMBL/GenBank/DDBJ whole genome shotgun (WGS) entry which is preliminary data.</text>
</comment>
<evidence type="ECO:0000259" key="7">
    <source>
        <dbReference type="Pfam" id="PF03443"/>
    </source>
</evidence>
<keyword evidence="6" id="KW-0732">Signal</keyword>
<dbReference type="PANTHER" id="PTHR33353:SF2">
    <property type="entry name" value="ENDO-BETA-1,4-GLUCANASE D"/>
    <property type="match status" value="1"/>
</dbReference>
<dbReference type="EC" id="1.14.99.56" evidence="5"/>
<dbReference type="Proteomes" id="UP000624244">
    <property type="component" value="Unassembled WGS sequence"/>
</dbReference>
<keyword evidence="5" id="KW-0119">Carbohydrate metabolism</keyword>
<gene>
    <name evidence="8" type="ORF">GGP41_001378</name>
</gene>
<dbReference type="Pfam" id="PF03443">
    <property type="entry name" value="AA9"/>
    <property type="match status" value="1"/>
</dbReference>
<dbReference type="OMA" id="MWPNENN"/>
<evidence type="ECO:0000256" key="6">
    <source>
        <dbReference type="SAM" id="SignalP"/>
    </source>
</evidence>
<organism evidence="8 9">
    <name type="scientific">Cochliobolus sativus</name>
    <name type="common">Common root rot and spot blotch fungus</name>
    <name type="synonym">Bipolaris sorokiniana</name>
    <dbReference type="NCBI Taxonomy" id="45130"/>
    <lineage>
        <taxon>Eukaryota</taxon>
        <taxon>Fungi</taxon>
        <taxon>Dikarya</taxon>
        <taxon>Ascomycota</taxon>
        <taxon>Pezizomycotina</taxon>
        <taxon>Dothideomycetes</taxon>
        <taxon>Pleosporomycetidae</taxon>
        <taxon>Pleosporales</taxon>
        <taxon>Pleosporineae</taxon>
        <taxon>Pleosporaceae</taxon>
        <taxon>Bipolaris</taxon>
    </lineage>
</organism>
<dbReference type="EMBL" id="WNKQ01000023">
    <property type="protein sequence ID" value="KAF5844415.1"/>
    <property type="molecule type" value="Genomic_DNA"/>
</dbReference>
<sequence>MKILLAISFLGHLSHLTQAHYHFPHFVINGQVTGPHQYVREHDNGFQPSWDEGRFINSEHLRCNKGSMNHRTQPKTYKVKAGQDVIGFQASINTELFHPGPVQIYLSKAPGDVRDYDGSGDWFKVYQLGHQPGSTADSAWLSWHKKQFTFKLPAEIPAGQYLMRIEQITTHPPYTNREFYIQCAHIEVASSYNGSPSPTFKIPGVYNREQPFFKYDSWAKPQPTVCPLPGPAMWPNNNNLNKIL</sequence>
<keyword evidence="5" id="KW-0136">Cellulose degradation</keyword>
<keyword evidence="3 5" id="KW-0964">Secreted</keyword>
<protein>
    <recommendedName>
        <fullName evidence="5">AA9 family lytic polysaccharide monooxygenase</fullName>
        <ecNumber evidence="5">1.14.99.56</ecNumber>
    </recommendedName>
    <alternativeName>
        <fullName evidence="5">Endo-beta-1,4-glucanase</fullName>
    </alternativeName>
    <alternativeName>
        <fullName evidence="5">Glycosyl hydrolase 61 family protein</fullName>
    </alternativeName>
</protein>
<comment type="domain">
    <text evidence="5">Has a modular structure: an endo-beta-1,4-glucanase catalytic module at the N-terminus, a linker rich in serines and threonines, and a C-terminal carbohydrate-binding module (CBM).</text>
</comment>
<name>A0A8H5ZAG6_COCSA</name>
<proteinExistence type="predicted"/>
<accession>A0A8H5ZAG6</accession>
<evidence type="ECO:0000256" key="3">
    <source>
        <dbReference type="ARBA" id="ARBA00022525"/>
    </source>
</evidence>
<comment type="subcellular location">
    <subcellularLocation>
        <location evidence="2 5">Secreted</location>
    </subcellularLocation>
</comment>
<feature type="signal peptide" evidence="6">
    <location>
        <begin position="1"/>
        <end position="19"/>
    </location>
</feature>
<evidence type="ECO:0000313" key="9">
    <source>
        <dbReference type="Proteomes" id="UP000624244"/>
    </source>
</evidence>
<feature type="domain" description="Auxiliary Activity family 9 catalytic" evidence="7">
    <location>
        <begin position="20"/>
        <end position="221"/>
    </location>
</feature>
<dbReference type="AlphaFoldDB" id="A0A8H5ZAG6"/>
<comment type="function">
    <text evidence="5">Lytic polysaccharide monooxygenase (LMPO) that depolymerizes crystalline and amorphous polysaccharides via the oxidation of scissile alpha- or beta-(1-4)-glycosidic bonds, yielding C1 and/or C4 oxidation products. Catalysis by LPMOs requires the reduction of the active-site copper from Cu(II) to Cu(I) by a reducing agent and H(2)O(2) or O(2) as a cosubstrate.</text>
</comment>
<feature type="chain" id="PRO_5034742973" description="AA9 family lytic polysaccharide monooxygenase" evidence="6">
    <location>
        <begin position="20"/>
        <end position="244"/>
    </location>
</feature>